<evidence type="ECO:0000313" key="2">
    <source>
        <dbReference type="Proteomes" id="UP001054945"/>
    </source>
</evidence>
<organism evidence="1 2">
    <name type="scientific">Caerostris extrusa</name>
    <name type="common">Bark spider</name>
    <name type="synonym">Caerostris bankana</name>
    <dbReference type="NCBI Taxonomy" id="172846"/>
    <lineage>
        <taxon>Eukaryota</taxon>
        <taxon>Metazoa</taxon>
        <taxon>Ecdysozoa</taxon>
        <taxon>Arthropoda</taxon>
        <taxon>Chelicerata</taxon>
        <taxon>Arachnida</taxon>
        <taxon>Araneae</taxon>
        <taxon>Araneomorphae</taxon>
        <taxon>Entelegynae</taxon>
        <taxon>Araneoidea</taxon>
        <taxon>Araneidae</taxon>
        <taxon>Caerostris</taxon>
    </lineage>
</organism>
<dbReference type="EMBL" id="BPLR01008058">
    <property type="protein sequence ID" value="GIY21815.1"/>
    <property type="molecule type" value="Genomic_DNA"/>
</dbReference>
<accession>A0AAV4RNF8</accession>
<comment type="caution">
    <text evidence="1">The sequence shown here is derived from an EMBL/GenBank/DDBJ whole genome shotgun (WGS) entry which is preliminary data.</text>
</comment>
<dbReference type="AlphaFoldDB" id="A0AAV4RNF8"/>
<gene>
    <name evidence="1" type="ORF">CEXT_371001</name>
</gene>
<sequence>MGVKFGATIVNNFWLRAGRVFEIREQKWGERDSKTSCSSGLVQRFMPCDASEGNEMIGCFIYSREKPSLSTVKRAVVGIDNSLSLCVSLLSGKDGLSVFCKHAVRASTAMELSASHLKYRFTTT</sequence>
<keyword evidence="2" id="KW-1185">Reference proteome</keyword>
<proteinExistence type="predicted"/>
<reference evidence="1 2" key="1">
    <citation type="submission" date="2021-06" db="EMBL/GenBank/DDBJ databases">
        <title>Caerostris extrusa draft genome.</title>
        <authorList>
            <person name="Kono N."/>
            <person name="Arakawa K."/>
        </authorList>
    </citation>
    <scope>NUCLEOTIDE SEQUENCE [LARGE SCALE GENOMIC DNA]</scope>
</reference>
<protein>
    <submittedName>
        <fullName evidence="1">Uncharacterized protein</fullName>
    </submittedName>
</protein>
<evidence type="ECO:0000313" key="1">
    <source>
        <dbReference type="EMBL" id="GIY21815.1"/>
    </source>
</evidence>
<dbReference type="Proteomes" id="UP001054945">
    <property type="component" value="Unassembled WGS sequence"/>
</dbReference>
<name>A0AAV4RNF8_CAEEX</name>